<name>A0AAE0Y4R2_9GAST</name>
<evidence type="ECO:0000313" key="1">
    <source>
        <dbReference type="EMBL" id="KAK3731571.1"/>
    </source>
</evidence>
<sequence length="166" mass="18742">MGTLRRCIREYSINRAAIRRIGPSTVRSFNLPCEIEVPEVRLGISIIKSYLQLEMALPVISRGIIKSSLQLEMAIPLPAARDGDASNEPWYHQSSLQFEMAMPFPAARDGDTSNEPWYHQSSLQFEMAIPVISRGIIKSSLQLEMAIPVMSRGITKVSCSSRWRYQ</sequence>
<keyword evidence="2" id="KW-1185">Reference proteome</keyword>
<accession>A0AAE0Y4R2</accession>
<evidence type="ECO:0000313" key="2">
    <source>
        <dbReference type="Proteomes" id="UP001283361"/>
    </source>
</evidence>
<organism evidence="1 2">
    <name type="scientific">Elysia crispata</name>
    <name type="common">lettuce slug</name>
    <dbReference type="NCBI Taxonomy" id="231223"/>
    <lineage>
        <taxon>Eukaryota</taxon>
        <taxon>Metazoa</taxon>
        <taxon>Spiralia</taxon>
        <taxon>Lophotrochozoa</taxon>
        <taxon>Mollusca</taxon>
        <taxon>Gastropoda</taxon>
        <taxon>Heterobranchia</taxon>
        <taxon>Euthyneura</taxon>
        <taxon>Panpulmonata</taxon>
        <taxon>Sacoglossa</taxon>
        <taxon>Placobranchoidea</taxon>
        <taxon>Plakobranchidae</taxon>
        <taxon>Elysia</taxon>
    </lineage>
</organism>
<dbReference type="AlphaFoldDB" id="A0AAE0Y4R2"/>
<reference evidence="1" key="1">
    <citation type="journal article" date="2023" name="G3 (Bethesda)">
        <title>A reference genome for the long-term kleptoplast-retaining sea slug Elysia crispata morphotype clarki.</title>
        <authorList>
            <person name="Eastman K.E."/>
            <person name="Pendleton A.L."/>
            <person name="Shaikh M.A."/>
            <person name="Suttiyut T."/>
            <person name="Ogas R."/>
            <person name="Tomko P."/>
            <person name="Gavelis G."/>
            <person name="Widhalm J.R."/>
            <person name="Wisecaver J.H."/>
        </authorList>
    </citation>
    <scope>NUCLEOTIDE SEQUENCE</scope>
    <source>
        <strain evidence="1">ECLA1</strain>
    </source>
</reference>
<gene>
    <name evidence="1" type="ORF">RRG08_007650</name>
</gene>
<dbReference type="EMBL" id="JAWDGP010006995">
    <property type="protein sequence ID" value="KAK3731571.1"/>
    <property type="molecule type" value="Genomic_DNA"/>
</dbReference>
<proteinExistence type="predicted"/>
<comment type="caution">
    <text evidence="1">The sequence shown here is derived from an EMBL/GenBank/DDBJ whole genome shotgun (WGS) entry which is preliminary data.</text>
</comment>
<protein>
    <submittedName>
        <fullName evidence="1">Uncharacterized protein</fullName>
    </submittedName>
</protein>
<dbReference type="Proteomes" id="UP001283361">
    <property type="component" value="Unassembled WGS sequence"/>
</dbReference>